<gene>
    <name evidence="1" type="ORF">GJB61_08730</name>
</gene>
<dbReference type="InterPro" id="IPR012675">
    <property type="entry name" value="Beta-grasp_dom_sf"/>
</dbReference>
<accession>A0A7X2L0T8</accession>
<reference evidence="1 2" key="1">
    <citation type="submission" date="2019-11" db="EMBL/GenBank/DDBJ databases">
        <title>Paenibacillus monticola sp. nov., a novel PGPR strain isolated from mountain sample in China.</title>
        <authorList>
            <person name="Zhao Q."/>
            <person name="Li H.-P."/>
            <person name="Zhang J.-L."/>
        </authorList>
    </citation>
    <scope>NUCLEOTIDE SEQUENCE [LARGE SCALE GENOMIC DNA]</scope>
    <source>
        <strain evidence="1 2">LC-T2</strain>
    </source>
</reference>
<comment type="caution">
    <text evidence="1">The sequence shown here is derived from an EMBL/GenBank/DDBJ whole genome shotgun (WGS) entry which is preliminary data.</text>
</comment>
<dbReference type="EMBL" id="WJXB01000002">
    <property type="protein sequence ID" value="MRN53077.1"/>
    <property type="molecule type" value="Genomic_DNA"/>
</dbReference>
<keyword evidence="2" id="KW-1185">Reference proteome</keyword>
<dbReference type="InterPro" id="IPR036563">
    <property type="entry name" value="MoaE_sf"/>
</dbReference>
<proteinExistence type="predicted"/>
<protein>
    <submittedName>
        <fullName evidence="1">Molybdopterin converting factor</fullName>
    </submittedName>
</protein>
<name>A0A7X2L0T8_9BACL</name>
<dbReference type="InterPro" id="IPR003749">
    <property type="entry name" value="ThiS/MoaD-like"/>
</dbReference>
<dbReference type="Gene3D" id="3.90.1170.40">
    <property type="entry name" value="Molybdopterin biosynthesis MoaE subunit"/>
    <property type="match status" value="1"/>
</dbReference>
<dbReference type="AlphaFoldDB" id="A0A7X2L0T8"/>
<dbReference type="CDD" id="cd00754">
    <property type="entry name" value="Ubl_MoaD"/>
    <property type="match status" value="1"/>
</dbReference>
<dbReference type="InterPro" id="IPR016155">
    <property type="entry name" value="Mopterin_synth/thiamin_S_b"/>
</dbReference>
<dbReference type="GO" id="GO:0006777">
    <property type="term" value="P:Mo-molybdopterin cofactor biosynthetic process"/>
    <property type="evidence" value="ECO:0007669"/>
    <property type="project" value="InterPro"/>
</dbReference>
<sequence length="242" mass="26037">MQITIRLFAGLAEVIGSSSLSFDVAEDTLTAGKLKELLSASYPDAAPQIAVSLVAIDREYAPDDSPISAAAEVALIPPVSGGETGSVTESTPNGLYMITDQPLVAEKLLDKVLDADHGASLLFVGTTREMTEGRRTTALFYEAYIPMALSKLQEIGNEVQKRWNAHCAISHRIGYVGLKEASVIIAVSAAHRELCYEASRLAIEMLKQAVPVWKKDINESEQQWLGSDPLAAAFENISSTTL</sequence>
<dbReference type="SUPFAM" id="SSF54285">
    <property type="entry name" value="MoaD/ThiS"/>
    <property type="match status" value="1"/>
</dbReference>
<dbReference type="Gene3D" id="3.10.20.30">
    <property type="match status" value="1"/>
</dbReference>
<dbReference type="InterPro" id="IPR003448">
    <property type="entry name" value="Mopterin_biosynth_MoaE"/>
</dbReference>
<evidence type="ECO:0000313" key="2">
    <source>
        <dbReference type="Proteomes" id="UP000463051"/>
    </source>
</evidence>
<dbReference type="RefSeq" id="WP_154118047.1">
    <property type="nucleotide sequence ID" value="NZ_WJXB01000002.1"/>
</dbReference>
<dbReference type="Pfam" id="PF02597">
    <property type="entry name" value="ThiS"/>
    <property type="match status" value="1"/>
</dbReference>
<dbReference type="Pfam" id="PF02391">
    <property type="entry name" value="MoaE"/>
    <property type="match status" value="1"/>
</dbReference>
<dbReference type="PANTHER" id="PTHR23404">
    <property type="entry name" value="MOLYBDOPTERIN SYNTHASE RELATED"/>
    <property type="match status" value="1"/>
</dbReference>
<dbReference type="SUPFAM" id="SSF54690">
    <property type="entry name" value="Molybdopterin synthase subunit MoaE"/>
    <property type="match status" value="1"/>
</dbReference>
<organism evidence="1 2">
    <name type="scientific">Paenibacillus monticola</name>
    <dbReference type="NCBI Taxonomy" id="2666075"/>
    <lineage>
        <taxon>Bacteria</taxon>
        <taxon>Bacillati</taxon>
        <taxon>Bacillota</taxon>
        <taxon>Bacilli</taxon>
        <taxon>Bacillales</taxon>
        <taxon>Paenibacillaceae</taxon>
        <taxon>Paenibacillus</taxon>
    </lineage>
</organism>
<evidence type="ECO:0000313" key="1">
    <source>
        <dbReference type="EMBL" id="MRN53077.1"/>
    </source>
</evidence>
<dbReference type="Proteomes" id="UP000463051">
    <property type="component" value="Unassembled WGS sequence"/>
</dbReference>
<dbReference type="CDD" id="cd00756">
    <property type="entry name" value="MoaE"/>
    <property type="match status" value="1"/>
</dbReference>